<reference evidence="1" key="1">
    <citation type="submission" date="2018-11" db="EMBL/GenBank/DDBJ databases">
        <authorList>
            <consortium name="Pathogen Informatics"/>
        </authorList>
    </citation>
    <scope>NUCLEOTIDE SEQUENCE</scope>
</reference>
<comment type="caution">
    <text evidence="1">The sequence shown here is derived from an EMBL/GenBank/DDBJ whole genome shotgun (WGS) entry which is preliminary data.</text>
</comment>
<evidence type="ECO:0000313" key="1">
    <source>
        <dbReference type="EMBL" id="VEL28586.1"/>
    </source>
</evidence>
<dbReference type="EMBL" id="CAAALY010096177">
    <property type="protein sequence ID" value="VEL28586.1"/>
    <property type="molecule type" value="Genomic_DNA"/>
</dbReference>
<name>A0A3S5FF00_9PLAT</name>
<feature type="non-terminal residue" evidence="1">
    <location>
        <position position="1"/>
    </location>
</feature>
<organism evidence="1 2">
    <name type="scientific">Protopolystoma xenopodis</name>
    <dbReference type="NCBI Taxonomy" id="117903"/>
    <lineage>
        <taxon>Eukaryota</taxon>
        <taxon>Metazoa</taxon>
        <taxon>Spiralia</taxon>
        <taxon>Lophotrochozoa</taxon>
        <taxon>Platyhelminthes</taxon>
        <taxon>Monogenea</taxon>
        <taxon>Polyopisthocotylea</taxon>
        <taxon>Polystomatidea</taxon>
        <taxon>Polystomatidae</taxon>
        <taxon>Protopolystoma</taxon>
    </lineage>
</organism>
<keyword evidence="2" id="KW-1185">Reference proteome</keyword>
<gene>
    <name evidence="1" type="ORF">PXEA_LOCUS22026</name>
</gene>
<sequence length="135" mass="14453">HYLCSIEKITESSNSLDISPVGEAHPGSLGAPPAALAAAAMVRAVAGETVTQPFSLNERYSCTTAIPEDQMDVHQQRQQRQPHPHLAESAFALPNVYSSSGLIGTYYDGHVRISNLASGERQKHGEHGLGGKKLH</sequence>
<dbReference type="Proteomes" id="UP000784294">
    <property type="component" value="Unassembled WGS sequence"/>
</dbReference>
<accession>A0A3S5FF00</accession>
<evidence type="ECO:0000313" key="2">
    <source>
        <dbReference type="Proteomes" id="UP000784294"/>
    </source>
</evidence>
<dbReference type="AlphaFoldDB" id="A0A3S5FF00"/>
<proteinExistence type="predicted"/>
<protein>
    <submittedName>
        <fullName evidence="1">Uncharacterized protein</fullName>
    </submittedName>
</protein>